<evidence type="ECO:0000313" key="3">
    <source>
        <dbReference type="Proteomes" id="UP001303760"/>
    </source>
</evidence>
<dbReference type="AlphaFoldDB" id="A0AAN7C1I8"/>
<proteinExistence type="predicted"/>
<feature type="domain" description="Tse2 ADP-ribosyltransferase toxin" evidence="1">
    <location>
        <begin position="44"/>
        <end position="193"/>
    </location>
</feature>
<protein>
    <recommendedName>
        <fullName evidence="1">Tse2 ADP-ribosyltransferase toxin domain-containing protein</fullName>
    </recommendedName>
</protein>
<dbReference type="Proteomes" id="UP001303760">
    <property type="component" value="Unassembled WGS sequence"/>
</dbReference>
<accession>A0AAN7C1I8</accession>
<gene>
    <name evidence="2" type="ORF">C8A03DRAFT_47875</name>
</gene>
<dbReference type="InterPro" id="IPR041018">
    <property type="entry name" value="ADPRTs_Tse2"/>
</dbReference>
<keyword evidence="3" id="KW-1185">Reference proteome</keyword>
<evidence type="ECO:0000313" key="2">
    <source>
        <dbReference type="EMBL" id="KAK4233623.1"/>
    </source>
</evidence>
<dbReference type="Pfam" id="PF18648">
    <property type="entry name" value="ADPRTs_Tse2"/>
    <property type="match status" value="1"/>
</dbReference>
<evidence type="ECO:0000259" key="1">
    <source>
        <dbReference type="Pfam" id="PF18648"/>
    </source>
</evidence>
<reference evidence="2" key="1">
    <citation type="journal article" date="2023" name="Mol. Phylogenet. Evol.">
        <title>Genome-scale phylogeny and comparative genomics of the fungal order Sordariales.</title>
        <authorList>
            <person name="Hensen N."/>
            <person name="Bonometti L."/>
            <person name="Westerberg I."/>
            <person name="Brannstrom I.O."/>
            <person name="Guillou S."/>
            <person name="Cros-Aarteil S."/>
            <person name="Calhoun S."/>
            <person name="Haridas S."/>
            <person name="Kuo A."/>
            <person name="Mondo S."/>
            <person name="Pangilinan J."/>
            <person name="Riley R."/>
            <person name="LaButti K."/>
            <person name="Andreopoulos B."/>
            <person name="Lipzen A."/>
            <person name="Chen C."/>
            <person name="Yan M."/>
            <person name="Daum C."/>
            <person name="Ng V."/>
            <person name="Clum A."/>
            <person name="Steindorff A."/>
            <person name="Ohm R.A."/>
            <person name="Martin F."/>
            <person name="Silar P."/>
            <person name="Natvig D.O."/>
            <person name="Lalanne C."/>
            <person name="Gautier V."/>
            <person name="Ament-Velasquez S.L."/>
            <person name="Kruys A."/>
            <person name="Hutchinson M.I."/>
            <person name="Powell A.J."/>
            <person name="Barry K."/>
            <person name="Miller A.N."/>
            <person name="Grigoriev I.V."/>
            <person name="Debuchy R."/>
            <person name="Gladieux P."/>
            <person name="Hiltunen Thoren M."/>
            <person name="Johannesson H."/>
        </authorList>
    </citation>
    <scope>NUCLEOTIDE SEQUENCE</scope>
    <source>
        <strain evidence="2">CBS 532.94</strain>
    </source>
</reference>
<sequence length="214" mass="24651">MFVLAAPRTLVGQRIARARVAPLARLPLLHRQFRAKAIYSAFPATLHYYSPRRVSSLFDIKEKDSRPDDLPDEGVNVAPDGLVYPGTQDRFTSAQSVSNVAEFRPNTFHMQELTRMFYDQYYLELRDEGKEVEEPQIYTVAKGTQVPGHLMLIHEFEDLFSLQPLRGMPLNDLNRALDEFYEKHAVKESAHDWFENHPLAKAMDGAKEEVWMAK</sequence>
<comment type="caution">
    <text evidence="2">The sequence shown here is derived from an EMBL/GenBank/DDBJ whole genome shotgun (WGS) entry which is preliminary data.</text>
</comment>
<organism evidence="2 3">
    <name type="scientific">Achaetomium macrosporum</name>
    <dbReference type="NCBI Taxonomy" id="79813"/>
    <lineage>
        <taxon>Eukaryota</taxon>
        <taxon>Fungi</taxon>
        <taxon>Dikarya</taxon>
        <taxon>Ascomycota</taxon>
        <taxon>Pezizomycotina</taxon>
        <taxon>Sordariomycetes</taxon>
        <taxon>Sordariomycetidae</taxon>
        <taxon>Sordariales</taxon>
        <taxon>Chaetomiaceae</taxon>
        <taxon>Achaetomium</taxon>
    </lineage>
</organism>
<dbReference type="EMBL" id="MU860511">
    <property type="protein sequence ID" value="KAK4233623.1"/>
    <property type="molecule type" value="Genomic_DNA"/>
</dbReference>
<name>A0AAN7C1I8_9PEZI</name>
<reference evidence="2" key="2">
    <citation type="submission" date="2023-05" db="EMBL/GenBank/DDBJ databases">
        <authorList>
            <consortium name="Lawrence Berkeley National Laboratory"/>
            <person name="Steindorff A."/>
            <person name="Hensen N."/>
            <person name="Bonometti L."/>
            <person name="Westerberg I."/>
            <person name="Brannstrom I.O."/>
            <person name="Guillou S."/>
            <person name="Cros-Aarteil S."/>
            <person name="Calhoun S."/>
            <person name="Haridas S."/>
            <person name="Kuo A."/>
            <person name="Mondo S."/>
            <person name="Pangilinan J."/>
            <person name="Riley R."/>
            <person name="Labutti K."/>
            <person name="Andreopoulos B."/>
            <person name="Lipzen A."/>
            <person name="Chen C."/>
            <person name="Yanf M."/>
            <person name="Daum C."/>
            <person name="Ng V."/>
            <person name="Clum A."/>
            <person name="Ohm R."/>
            <person name="Martin F."/>
            <person name="Silar P."/>
            <person name="Natvig D."/>
            <person name="Lalanne C."/>
            <person name="Gautier V."/>
            <person name="Ament-Velasquez S.L."/>
            <person name="Kruys A."/>
            <person name="Hutchinson M.I."/>
            <person name="Powell A.J."/>
            <person name="Barry K."/>
            <person name="Miller A.N."/>
            <person name="Grigoriev I.V."/>
            <person name="Debuchy R."/>
            <person name="Gladieux P."/>
            <person name="Thoren M.H."/>
            <person name="Johannesson H."/>
        </authorList>
    </citation>
    <scope>NUCLEOTIDE SEQUENCE</scope>
    <source>
        <strain evidence="2">CBS 532.94</strain>
    </source>
</reference>